<evidence type="ECO:0000313" key="2">
    <source>
        <dbReference type="EMBL" id="AMQ12041.1"/>
    </source>
</evidence>
<organism evidence="2">
    <name type="scientific">Shigella dysenteriae 1</name>
    <dbReference type="NCBI Taxonomy" id="984897"/>
    <lineage>
        <taxon>Bacteria</taxon>
        <taxon>Pseudomonadati</taxon>
        <taxon>Pseudomonadota</taxon>
        <taxon>Gammaproteobacteria</taxon>
        <taxon>Enterobacterales</taxon>
        <taxon>Enterobacteriaceae</taxon>
        <taxon>Shigella</taxon>
    </lineage>
</organism>
<dbReference type="EMBL" id="KT754165">
    <property type="protein sequence ID" value="AMQ12041.1"/>
    <property type="molecule type" value="Genomic_DNA"/>
</dbReference>
<keyword evidence="2" id="KW-0614">Plasmid</keyword>
<feature type="transmembrane region" description="Helical" evidence="1">
    <location>
        <begin position="44"/>
        <end position="64"/>
    </location>
</feature>
<proteinExistence type="predicted"/>
<evidence type="ECO:0008006" key="3">
    <source>
        <dbReference type="Google" id="ProtNLM"/>
    </source>
</evidence>
<evidence type="ECO:0000256" key="1">
    <source>
        <dbReference type="SAM" id="Phobius"/>
    </source>
</evidence>
<sequence length="71" mass="8002">MEHCIFDLGIINYHPVITWTVPVAFFFLVLLAGIVFNIGRKSNLIVFILAMLLPVTTVFIFMLLGGKIDMC</sequence>
<feature type="transmembrane region" description="Helical" evidence="1">
    <location>
        <begin position="16"/>
        <end position="37"/>
    </location>
</feature>
<dbReference type="RefSeq" id="WP_000399460.1">
    <property type="nucleotide sequence ID" value="NZ_KT754165.1"/>
</dbReference>
<keyword evidence="1" id="KW-0472">Membrane</keyword>
<geneLocation type="plasmid" evidence="2">
    <name>p93-531-1</name>
</geneLocation>
<keyword evidence="1" id="KW-1133">Transmembrane helix</keyword>
<accession>A0A142CN96</accession>
<dbReference type="AlphaFoldDB" id="A0A142CN96"/>
<name>A0A142CN96_SHIDY</name>
<keyword evidence="1" id="KW-0812">Transmembrane</keyword>
<protein>
    <recommendedName>
        <fullName evidence="3">Integral membrane protein</fullName>
    </recommendedName>
</protein>
<reference evidence="2" key="1">
    <citation type="journal article" date="2016" name="Nat. Microbiol.">
        <title>Global phylogeography and evolutionary history of Shigella dysenteriae type 1.</title>
        <authorList>
            <person name="Njamkepo E."/>
            <person name="Fawal N."/>
            <person name="Tran-Dien A."/>
            <person name="Hawkey J."/>
            <person name="Strockbine N."/>
            <person name="Jenkins C."/>
            <person name="Talukder K.A."/>
            <person name="Bercion R."/>
            <person name="Kuleshov K."/>
            <person name="Kolinska R."/>
            <person name="Russell J.E."/>
            <person name="Kaftyreva L."/>
            <person name="Accou-Demartin M."/>
            <person name="Karas A."/>
            <person name="Vandenberg O."/>
            <person name="Mather A.E."/>
            <person name="Mason C.J."/>
            <person name="Page A.J."/>
            <person name="Ramamurthy T."/>
            <person name="Bizet C."/>
            <person name="Gamian A."/>
            <person name="Carle I."/>
            <person name="Sow A.G."/>
            <person name="Bouchier C."/>
            <person name="Wester A.L."/>
            <person name="Lejay-Collin M."/>
            <person name="Fonkoua M.C."/>
            <person name="Hello S.L."/>
            <person name="Blaser M.J."/>
            <person name="Jernberg C."/>
            <person name="Ruckly C."/>
            <person name="Merens A."/>
            <person name="Page A.L."/>
            <person name="Aslett M."/>
            <person name="Roggentin P."/>
            <person name="Fruth A."/>
            <person name="Denamur E."/>
            <person name="Venkatesan M."/>
            <person name="Bercovier H."/>
            <person name="Bodhidatta L."/>
            <person name="Chiou C.S."/>
            <person name="Clermont D."/>
            <person name="Colonna B."/>
            <person name="Egorova S."/>
            <person name="Pazhani G.P."/>
            <person name="Ezernitchi A.V."/>
            <person name="Guigon G."/>
            <person name="Harris S.R."/>
            <person name="Izumiya H."/>
            <person name="Korzeniowska-Kowal A."/>
            <person name="Lutynska A."/>
            <person name="Gouali M."/>
            <person name="Grimont F."/>
            <person name="Langendorf C."/>
            <person name="Marejkova M."/>
            <person name="Peterson L.A."/>
            <person name="Perez-Perez G."/>
            <person name="Ngandjio A."/>
            <person name="Podkolzin A."/>
            <person name="Souche E."/>
            <person name="Makarova M."/>
            <person name="Shipulin G.A."/>
            <person name="Ye C."/>
            <person name="Zemlickova H."/>
            <person name="Herpay M."/>
            <person name="Grimont P.A."/>
            <person name="Parkhill J."/>
            <person name="Sansonetti P."/>
            <person name="Holt K.E."/>
            <person name="Brisse S."/>
            <person name="Thomson N.R."/>
            <person name="Weill F.X."/>
        </authorList>
    </citation>
    <scope>NUCLEOTIDE SEQUENCE</scope>
    <source>
        <strain evidence="2">93-531-1</strain>
        <plasmid evidence="2">p93-531-1</plasmid>
    </source>
</reference>